<protein>
    <submittedName>
        <fullName evidence="1">Uncharacterized protein</fullName>
    </submittedName>
</protein>
<keyword evidence="3" id="KW-1185">Reference proteome</keyword>
<evidence type="ECO:0000313" key="4">
    <source>
        <dbReference type="Proteomes" id="UP001241110"/>
    </source>
</evidence>
<reference evidence="1 3" key="1">
    <citation type="submission" date="2023-05" db="EMBL/GenBank/DDBJ databases">
        <authorList>
            <person name="Zhang X."/>
        </authorList>
    </citation>
    <scope>NUCLEOTIDE SEQUENCE</scope>
    <source>
        <strain evidence="2 3">DM2B3-1</strain>
        <strain evidence="1">YF14B1</strain>
    </source>
</reference>
<dbReference type="EMBL" id="JASJOS010000002">
    <property type="protein sequence ID" value="MDJ1479621.1"/>
    <property type="molecule type" value="Genomic_DNA"/>
</dbReference>
<dbReference type="RefSeq" id="WP_313975975.1">
    <property type="nucleotide sequence ID" value="NZ_JASJOR010000004.1"/>
</dbReference>
<proteinExistence type="predicted"/>
<organism evidence="1 4">
    <name type="scientific">Xanthocytophaga flava</name>
    <dbReference type="NCBI Taxonomy" id="3048013"/>
    <lineage>
        <taxon>Bacteria</taxon>
        <taxon>Pseudomonadati</taxon>
        <taxon>Bacteroidota</taxon>
        <taxon>Cytophagia</taxon>
        <taxon>Cytophagales</taxon>
        <taxon>Rhodocytophagaceae</taxon>
        <taxon>Xanthocytophaga</taxon>
    </lineage>
</organism>
<dbReference type="Proteomes" id="UP001241110">
    <property type="component" value="Unassembled WGS sequence"/>
</dbReference>
<accession>A0AAE3QMF4</accession>
<sequence>MKTVFYNPSTLEVEFANVIANLKEEIQKQLSDYTITKVDNNVKLDNPRLIFTLQDPDGDQHQIMIQLIQRIDD</sequence>
<gene>
    <name evidence="1" type="ORF">QNI16_03935</name>
    <name evidence="2" type="ORF">QNI19_13540</name>
</gene>
<dbReference type="Proteomes" id="UP001228581">
    <property type="component" value="Unassembled WGS sequence"/>
</dbReference>
<name>A0AAE3QMF4_9BACT</name>
<evidence type="ECO:0000313" key="2">
    <source>
        <dbReference type="EMBL" id="MDJ1493961.1"/>
    </source>
</evidence>
<dbReference type="EMBL" id="JASJOT010000007">
    <property type="protein sequence ID" value="MDJ1493961.1"/>
    <property type="molecule type" value="Genomic_DNA"/>
</dbReference>
<dbReference type="AlphaFoldDB" id="A0AAE3QMF4"/>
<comment type="caution">
    <text evidence="1">The sequence shown here is derived from an EMBL/GenBank/DDBJ whole genome shotgun (WGS) entry which is preliminary data.</text>
</comment>
<evidence type="ECO:0000313" key="3">
    <source>
        <dbReference type="Proteomes" id="UP001228581"/>
    </source>
</evidence>
<evidence type="ECO:0000313" key="1">
    <source>
        <dbReference type="EMBL" id="MDJ1479621.1"/>
    </source>
</evidence>